<evidence type="ECO:0000256" key="5">
    <source>
        <dbReference type="ARBA" id="ARBA00023163"/>
    </source>
</evidence>
<dbReference type="InterPro" id="IPR015421">
    <property type="entry name" value="PyrdxlP-dep_Trfase_major"/>
</dbReference>
<dbReference type="InterPro" id="IPR004839">
    <property type="entry name" value="Aminotransferase_I/II_large"/>
</dbReference>
<accession>A0A974RX44</accession>
<dbReference type="SUPFAM" id="SSF46785">
    <property type="entry name" value="Winged helix' DNA-binding domain"/>
    <property type="match status" value="1"/>
</dbReference>
<dbReference type="PROSITE" id="PS50949">
    <property type="entry name" value="HTH_GNTR"/>
    <property type="match status" value="1"/>
</dbReference>
<keyword evidence="8" id="KW-1185">Reference proteome</keyword>
<evidence type="ECO:0000256" key="4">
    <source>
        <dbReference type="ARBA" id="ARBA00023125"/>
    </source>
</evidence>
<evidence type="ECO:0000259" key="6">
    <source>
        <dbReference type="PROSITE" id="PS50949"/>
    </source>
</evidence>
<protein>
    <submittedName>
        <fullName evidence="7">PLP-dependent aminotransferase family protein</fullName>
    </submittedName>
</protein>
<dbReference type="InterPro" id="IPR000524">
    <property type="entry name" value="Tscrpt_reg_HTH_GntR"/>
</dbReference>
<dbReference type="Proteomes" id="UP000595278">
    <property type="component" value="Chromosome"/>
</dbReference>
<dbReference type="Pfam" id="PF00392">
    <property type="entry name" value="GntR"/>
    <property type="match status" value="1"/>
</dbReference>
<keyword evidence="7" id="KW-0808">Transferase</keyword>
<evidence type="ECO:0000256" key="1">
    <source>
        <dbReference type="ARBA" id="ARBA00005384"/>
    </source>
</evidence>
<dbReference type="InterPro" id="IPR036388">
    <property type="entry name" value="WH-like_DNA-bd_sf"/>
</dbReference>
<reference evidence="7 8" key="1">
    <citation type="submission" date="2021-01" db="EMBL/GenBank/DDBJ databases">
        <title>Entomomonas sp. F2A isolated from a house cricket (Acheta domesticus).</title>
        <authorList>
            <person name="Spergser J."/>
            <person name="Busse H.-J."/>
        </authorList>
    </citation>
    <scope>NUCLEOTIDE SEQUENCE [LARGE SCALE GENOMIC DNA]</scope>
    <source>
        <strain evidence="7 8">F2A</strain>
    </source>
</reference>
<evidence type="ECO:0000256" key="3">
    <source>
        <dbReference type="ARBA" id="ARBA00023015"/>
    </source>
</evidence>
<evidence type="ECO:0000256" key="2">
    <source>
        <dbReference type="ARBA" id="ARBA00022898"/>
    </source>
</evidence>
<dbReference type="AlphaFoldDB" id="A0A974RX44"/>
<dbReference type="PANTHER" id="PTHR46577">
    <property type="entry name" value="HTH-TYPE TRANSCRIPTIONAL REGULATORY PROTEIN GABR"/>
    <property type="match status" value="1"/>
</dbReference>
<dbReference type="PRINTS" id="PR00035">
    <property type="entry name" value="HTHGNTR"/>
</dbReference>
<keyword evidence="5" id="KW-0804">Transcription</keyword>
<feature type="domain" description="HTH gntR-type" evidence="6">
    <location>
        <begin position="12"/>
        <end position="80"/>
    </location>
</feature>
<dbReference type="Gene3D" id="3.40.640.10">
    <property type="entry name" value="Type I PLP-dependent aspartate aminotransferase-like (Major domain)"/>
    <property type="match status" value="1"/>
</dbReference>
<proteinExistence type="inferred from homology"/>
<evidence type="ECO:0000313" key="8">
    <source>
        <dbReference type="Proteomes" id="UP000595278"/>
    </source>
</evidence>
<dbReference type="GO" id="GO:0030170">
    <property type="term" value="F:pyridoxal phosphate binding"/>
    <property type="evidence" value="ECO:0007669"/>
    <property type="project" value="InterPro"/>
</dbReference>
<dbReference type="GO" id="GO:0003700">
    <property type="term" value="F:DNA-binding transcription factor activity"/>
    <property type="evidence" value="ECO:0007669"/>
    <property type="project" value="InterPro"/>
</dbReference>
<dbReference type="InterPro" id="IPR015424">
    <property type="entry name" value="PyrdxlP-dep_Trfase"/>
</dbReference>
<dbReference type="InterPro" id="IPR015422">
    <property type="entry name" value="PyrdxlP-dep_Trfase_small"/>
</dbReference>
<dbReference type="GO" id="GO:0008483">
    <property type="term" value="F:transaminase activity"/>
    <property type="evidence" value="ECO:0007669"/>
    <property type="project" value="UniProtKB-KW"/>
</dbReference>
<dbReference type="SUPFAM" id="SSF53383">
    <property type="entry name" value="PLP-dependent transferases"/>
    <property type="match status" value="1"/>
</dbReference>
<comment type="similarity">
    <text evidence="1">In the C-terminal section; belongs to the class-I pyridoxal-phosphate-dependent aminotransferase family.</text>
</comment>
<dbReference type="CDD" id="cd00609">
    <property type="entry name" value="AAT_like"/>
    <property type="match status" value="1"/>
</dbReference>
<dbReference type="RefSeq" id="WP_201092926.1">
    <property type="nucleotide sequence ID" value="NZ_CP067393.1"/>
</dbReference>
<dbReference type="CDD" id="cd07377">
    <property type="entry name" value="WHTH_GntR"/>
    <property type="match status" value="1"/>
</dbReference>
<dbReference type="GO" id="GO:0003677">
    <property type="term" value="F:DNA binding"/>
    <property type="evidence" value="ECO:0007669"/>
    <property type="project" value="UniProtKB-KW"/>
</dbReference>
<dbReference type="SMART" id="SM00345">
    <property type="entry name" value="HTH_GNTR"/>
    <property type="match status" value="1"/>
</dbReference>
<dbReference type="InterPro" id="IPR036390">
    <property type="entry name" value="WH_DNA-bd_sf"/>
</dbReference>
<dbReference type="Pfam" id="PF00155">
    <property type="entry name" value="Aminotran_1_2"/>
    <property type="match status" value="1"/>
</dbReference>
<keyword evidence="7" id="KW-0032">Aminotransferase</keyword>
<dbReference type="PANTHER" id="PTHR46577:SF2">
    <property type="entry name" value="TRANSCRIPTIONAL REGULATORY PROTEIN"/>
    <property type="match status" value="1"/>
</dbReference>
<name>A0A974RX44_9GAMM</name>
<dbReference type="Gene3D" id="1.10.10.10">
    <property type="entry name" value="Winged helix-like DNA-binding domain superfamily/Winged helix DNA-binding domain"/>
    <property type="match status" value="1"/>
</dbReference>
<organism evidence="7 8">
    <name type="scientific">Entomomonas asaccharolytica</name>
    <dbReference type="NCBI Taxonomy" id="2785331"/>
    <lineage>
        <taxon>Bacteria</taxon>
        <taxon>Pseudomonadati</taxon>
        <taxon>Pseudomonadota</taxon>
        <taxon>Gammaproteobacteria</taxon>
        <taxon>Pseudomonadales</taxon>
        <taxon>Pseudomonadaceae</taxon>
        <taxon>Entomomonas</taxon>
    </lineage>
</organism>
<dbReference type="InterPro" id="IPR051446">
    <property type="entry name" value="HTH_trans_reg/aminotransferase"/>
</dbReference>
<keyword evidence="2" id="KW-0663">Pyridoxal phosphate</keyword>
<sequence length="474" mass="53963">MWALNNNPAIKQPIYKQIVNHIEQAIENGQLQSGERLPSERQLSTLLKVNRSTIIHALDELTDRGVLIRKIGSGTYVNEQKWGLQSYPLINWQATPEILSKKRQDAYYLQANQLRQKAHSQQQPILDLANGDLASDLLPTLSLPEFSWQELLTHEQGTEAAHLGLISFRQAVKDYLQKRFKMTVASEQILITSGAQQAIFLITQGLLKPGDAIGIEAPSYFYSLPLFQAAGLRIYAIPTDQQGITLEGLEKLLNQQSIKMIFLNPIFQNPTGFVMSENRKKQLLSYCYKKRIPIVEDDAYSALSFNPQLDTSPLKKLDKHQQVIYIGSLSKYIGKNIRAGWMIAPKAIVNKLADIRQQLDAGLSVLPQLLAEHYLTEHSSKHQQYLQTVLANRSQQLMQWLTENYQHKLTFQPPLGGFHLYAHCLQKNTYDFNNLLDELLQQNIVVARGTDFGDTPYHLRFSYAHFNIASLAKR</sequence>
<gene>
    <name evidence="7" type="ORF">JHT90_00785</name>
</gene>
<keyword evidence="3" id="KW-0805">Transcription regulation</keyword>
<dbReference type="FunFam" id="1.10.10.10:FF:000079">
    <property type="entry name" value="GntR family transcriptional regulator"/>
    <property type="match status" value="1"/>
</dbReference>
<keyword evidence="4" id="KW-0238">DNA-binding</keyword>
<dbReference type="Gene3D" id="3.90.1150.10">
    <property type="entry name" value="Aspartate Aminotransferase, domain 1"/>
    <property type="match status" value="1"/>
</dbReference>
<dbReference type="KEGG" id="eaz:JHT90_00785"/>
<evidence type="ECO:0000313" key="7">
    <source>
        <dbReference type="EMBL" id="QQP85833.1"/>
    </source>
</evidence>
<dbReference type="EMBL" id="CP067393">
    <property type="protein sequence ID" value="QQP85833.1"/>
    <property type="molecule type" value="Genomic_DNA"/>
</dbReference>